<reference evidence="2 3" key="1">
    <citation type="submission" date="2020-12" db="EMBL/GenBank/DDBJ databases">
        <title>Metabolic potential, ecology and presence of endohyphal bacteria is reflected in genomic diversity of Mucoromycotina.</title>
        <authorList>
            <person name="Muszewska A."/>
            <person name="Okrasinska A."/>
            <person name="Steczkiewicz K."/>
            <person name="Drgas O."/>
            <person name="Orlowska M."/>
            <person name="Perlinska-Lenart U."/>
            <person name="Aleksandrzak-Piekarczyk T."/>
            <person name="Szatraj K."/>
            <person name="Zielenkiewicz U."/>
            <person name="Pilsyk S."/>
            <person name="Malc E."/>
            <person name="Mieczkowski P."/>
            <person name="Kruszewska J.S."/>
            <person name="Biernat P."/>
            <person name="Pawlowska J."/>
        </authorList>
    </citation>
    <scope>NUCLEOTIDE SEQUENCE [LARGE SCALE GENOMIC DNA]</scope>
    <source>
        <strain evidence="2 3">CBS 142.35</strain>
    </source>
</reference>
<evidence type="ECO:0000313" key="3">
    <source>
        <dbReference type="Proteomes" id="UP000646827"/>
    </source>
</evidence>
<feature type="region of interest" description="Disordered" evidence="1">
    <location>
        <begin position="30"/>
        <end position="56"/>
    </location>
</feature>
<feature type="non-terminal residue" evidence="2">
    <location>
        <position position="1"/>
    </location>
</feature>
<evidence type="ECO:0000256" key="1">
    <source>
        <dbReference type="SAM" id="MobiDB-lite"/>
    </source>
</evidence>
<dbReference type="EMBL" id="JAEPRB010000046">
    <property type="protein sequence ID" value="KAG2224244.1"/>
    <property type="molecule type" value="Genomic_DNA"/>
</dbReference>
<dbReference type="AlphaFoldDB" id="A0A8H7VRD4"/>
<feature type="compositionally biased region" description="Low complexity" evidence="1">
    <location>
        <begin position="97"/>
        <end position="109"/>
    </location>
</feature>
<organism evidence="2 3">
    <name type="scientific">Circinella minor</name>
    <dbReference type="NCBI Taxonomy" id="1195481"/>
    <lineage>
        <taxon>Eukaryota</taxon>
        <taxon>Fungi</taxon>
        <taxon>Fungi incertae sedis</taxon>
        <taxon>Mucoromycota</taxon>
        <taxon>Mucoromycotina</taxon>
        <taxon>Mucoromycetes</taxon>
        <taxon>Mucorales</taxon>
        <taxon>Lichtheimiaceae</taxon>
        <taxon>Circinella</taxon>
    </lineage>
</organism>
<comment type="caution">
    <text evidence="2">The sequence shown here is derived from an EMBL/GenBank/DDBJ whole genome shotgun (WGS) entry which is preliminary data.</text>
</comment>
<feature type="region of interest" description="Disordered" evidence="1">
    <location>
        <begin position="75"/>
        <end position="116"/>
    </location>
</feature>
<keyword evidence="3" id="KW-1185">Reference proteome</keyword>
<evidence type="ECO:0000313" key="2">
    <source>
        <dbReference type="EMBL" id="KAG2224244.1"/>
    </source>
</evidence>
<dbReference type="Proteomes" id="UP000646827">
    <property type="component" value="Unassembled WGS sequence"/>
</dbReference>
<dbReference type="OrthoDB" id="2275544at2759"/>
<sequence>HHEQRQQQQQPSKFNKLIHLWQRNRVEPAIKSPKATHRLSMPTPQTQLEFDRASQSRPQMFEYQQQQYQHYYAPDSPRAVYPVPHSQQQQDLYPINSSPRSSQQQQRSSVASTGSPRLSSWLPGLFHFKQPKVCSVDCNARDEREAIGKITQVLEECMEGTIVERRDSEGMIRRKGEMTLPGNDTTTKSVLLRFKVDVTISPRSTTSSNSRTRKVRVNFIQQQGDAVALMAAVRMVDRTLQAYEQEANLIATANGWTPQPTFV</sequence>
<name>A0A8H7VRD4_9FUNG</name>
<protein>
    <submittedName>
        <fullName evidence="2">Uncharacterized protein</fullName>
    </submittedName>
</protein>
<accession>A0A8H7VRD4</accession>
<gene>
    <name evidence="2" type="ORF">INT45_000275</name>
</gene>
<proteinExistence type="predicted"/>